<evidence type="ECO:0000313" key="1">
    <source>
        <dbReference type="EMBL" id="KRY06357.1"/>
    </source>
</evidence>
<sequence length="40" mass="4483">MIVLSFNPSQEELEVFSVMGHGVVKFVDLFIRVSFGVLVL</sequence>
<organism evidence="1 2">
    <name type="scientific">Trichinella spiralis</name>
    <name type="common">Trichina worm</name>
    <dbReference type="NCBI Taxonomy" id="6334"/>
    <lineage>
        <taxon>Eukaryota</taxon>
        <taxon>Metazoa</taxon>
        <taxon>Ecdysozoa</taxon>
        <taxon>Nematoda</taxon>
        <taxon>Enoplea</taxon>
        <taxon>Dorylaimia</taxon>
        <taxon>Trichinellida</taxon>
        <taxon>Trichinellidae</taxon>
        <taxon>Trichinella</taxon>
    </lineage>
</organism>
<name>A0A0V0Z1A4_TRISP</name>
<evidence type="ECO:0000313" key="2">
    <source>
        <dbReference type="Proteomes" id="UP000054776"/>
    </source>
</evidence>
<dbReference type="AlphaFoldDB" id="A0A0V0Z1A4"/>
<keyword evidence="2" id="KW-1185">Reference proteome</keyword>
<dbReference type="Proteomes" id="UP000054776">
    <property type="component" value="Unassembled WGS sequence"/>
</dbReference>
<gene>
    <name evidence="1" type="ORF">T01_5201</name>
</gene>
<comment type="caution">
    <text evidence="1">The sequence shown here is derived from an EMBL/GenBank/DDBJ whole genome shotgun (WGS) entry which is preliminary data.</text>
</comment>
<protein>
    <submittedName>
        <fullName evidence="1">Uncharacterized protein</fullName>
    </submittedName>
</protein>
<reference evidence="1 2" key="1">
    <citation type="submission" date="2015-01" db="EMBL/GenBank/DDBJ databases">
        <title>Evolution of Trichinella species and genotypes.</title>
        <authorList>
            <person name="Korhonen P.K."/>
            <person name="Edoardo P."/>
            <person name="Giuseppe L.R."/>
            <person name="Gasser R.B."/>
        </authorList>
    </citation>
    <scope>NUCLEOTIDE SEQUENCE [LARGE SCALE GENOMIC DNA]</scope>
    <source>
        <strain evidence="1">ISS3</strain>
    </source>
</reference>
<dbReference type="EMBL" id="JYDH01003163">
    <property type="protein sequence ID" value="KRY06357.1"/>
    <property type="molecule type" value="Genomic_DNA"/>
</dbReference>
<proteinExistence type="predicted"/>
<dbReference type="InParanoid" id="A0A0V0Z1A4"/>
<accession>A0A0V0Z1A4</accession>